<accession>A0A173DYF6</accession>
<proteinExistence type="inferred from homology"/>
<dbReference type="InterPro" id="IPR029052">
    <property type="entry name" value="Metallo-depent_PP-like"/>
</dbReference>
<keyword evidence="3" id="KW-0408">Iron</keyword>
<dbReference type="PANTHER" id="PTHR42988:SF2">
    <property type="entry name" value="CYCLIC NUCLEOTIDE PHOSPHODIESTERASE CBUA0032-RELATED"/>
    <property type="match status" value="1"/>
</dbReference>
<dbReference type="Proteomes" id="UP000019147">
    <property type="component" value="Chromosome"/>
</dbReference>
<evidence type="ECO:0000313" key="7">
    <source>
        <dbReference type="Proteomes" id="UP000019147"/>
    </source>
</evidence>
<dbReference type="InterPro" id="IPR042283">
    <property type="entry name" value="GpdQ_catalytic"/>
</dbReference>
<dbReference type="eggNOG" id="COG1409">
    <property type="taxonomic scope" value="Bacteria"/>
</dbReference>
<dbReference type="Gene3D" id="3.60.21.40">
    <property type="entry name" value="GpdQ, catalytic alpha/beta sandwich domain"/>
    <property type="match status" value="1"/>
</dbReference>
<reference evidence="6 7" key="1">
    <citation type="journal article" date="2014" name="Syst. Appl. Microbiol.">
        <title>Evidence for the existence of two new members of the family Chlamydiaceae and proposal of Chlamydia avium sp. nov. and Chlamydia gallinacea sp. nov.</title>
        <authorList>
            <person name="Sachse K."/>
            <person name="Laroucau K."/>
            <person name="Riege K."/>
            <person name="Wehner S."/>
            <person name="Dilcher M."/>
            <person name="Creasy H.H."/>
            <person name="Weidmann M."/>
            <person name="Myers G."/>
            <person name="Vorimore F."/>
            <person name="Vicari N."/>
            <person name="Magnino S."/>
            <person name="Liebler-Tenorio E."/>
            <person name="Ruettger A."/>
            <person name="Bavoil P.M."/>
            <person name="Hufert F.T."/>
            <person name="Rossello-Mora R."/>
            <person name="Marz M."/>
        </authorList>
    </citation>
    <scope>NUCLEOTIDE SEQUENCE [LARGE SCALE GENOMIC DNA]</scope>
    <source>
        <strain evidence="6 7">08-1274/3</strain>
    </source>
</reference>
<evidence type="ECO:0000256" key="4">
    <source>
        <dbReference type="ARBA" id="ARBA00025742"/>
    </source>
</evidence>
<dbReference type="InterPro" id="IPR050884">
    <property type="entry name" value="CNP_phosphodiesterase-III"/>
</dbReference>
<dbReference type="GO" id="GO:0016787">
    <property type="term" value="F:hydrolase activity"/>
    <property type="evidence" value="ECO:0007669"/>
    <property type="project" value="UniProtKB-KW"/>
</dbReference>
<dbReference type="GO" id="GO:0046872">
    <property type="term" value="F:metal ion binding"/>
    <property type="evidence" value="ECO:0007669"/>
    <property type="project" value="UniProtKB-KW"/>
</dbReference>
<evidence type="ECO:0000256" key="2">
    <source>
        <dbReference type="ARBA" id="ARBA00022801"/>
    </source>
</evidence>
<evidence type="ECO:0000259" key="5">
    <source>
        <dbReference type="Pfam" id="PF00149"/>
    </source>
</evidence>
<dbReference type="SUPFAM" id="SSF56300">
    <property type="entry name" value="Metallo-dependent phosphatases"/>
    <property type="match status" value="1"/>
</dbReference>
<dbReference type="STRING" id="1143323.M787_001165"/>
<organism evidence="6 7">
    <name type="scientific">Chlamydia gallinacea 08-1274/3</name>
    <dbReference type="NCBI Taxonomy" id="1143323"/>
    <lineage>
        <taxon>Bacteria</taxon>
        <taxon>Pseudomonadati</taxon>
        <taxon>Chlamydiota</taxon>
        <taxon>Chlamydiia</taxon>
        <taxon>Chlamydiales</taxon>
        <taxon>Chlamydiaceae</taxon>
        <taxon>Chlamydia/Chlamydophila group</taxon>
        <taxon>Chlamydia</taxon>
    </lineage>
</organism>
<evidence type="ECO:0000313" key="6">
    <source>
        <dbReference type="EMBL" id="ANG65936.1"/>
    </source>
</evidence>
<dbReference type="EMBL" id="CP015840">
    <property type="protein sequence ID" value="ANG65936.1"/>
    <property type="molecule type" value="Genomic_DNA"/>
</dbReference>
<gene>
    <name evidence="6" type="ORF">M787_001165</name>
</gene>
<feature type="domain" description="Calcineurin-like phosphoesterase" evidence="5">
    <location>
        <begin position="10"/>
        <end position="226"/>
    </location>
</feature>
<comment type="similarity">
    <text evidence="4">Belongs to the cyclic nucleotide phosphodiesterase class-III family.</text>
</comment>
<protein>
    <submittedName>
        <fullName evidence="6">Serine/threonine protein phosphatase</fullName>
    </submittedName>
</protein>
<name>A0A173DYF6_9CHLA</name>
<dbReference type="Pfam" id="PF00149">
    <property type="entry name" value="Metallophos"/>
    <property type="match status" value="1"/>
</dbReference>
<dbReference type="RefSeq" id="WP_021828636.1">
    <property type="nucleotide sequence ID" value="NZ_CP015840.1"/>
</dbReference>
<evidence type="ECO:0000256" key="1">
    <source>
        <dbReference type="ARBA" id="ARBA00022723"/>
    </source>
</evidence>
<sequence>MYNKPYGAHRLLHISDIHFTVFPKNPLTLTNKRFKGLLRQVFGCVHFQAKAIAQGFPILAQQLQANSICITGDFSLTALDKEFALAKQFVHTLAHHVPVYVLPGNHDVYTQHSLIQQTFYQYFPNTPLQNTGISFHKLFDHWWLVLLDCSCLNGWFAANGMIKSSQISILENFILSLPQDNIIIANHYPLLSTAKPTHDLINNRSLQHTLKKYSNVHLYLHGHDHQAAMYHNKDSAPYLILNSGSISLPSNACFHIIDLYPQGYRIYTATITNLTTGEPFEISVVEAHVE</sequence>
<dbReference type="AlphaFoldDB" id="A0A173DYF6"/>
<keyword evidence="1" id="KW-0479">Metal-binding</keyword>
<dbReference type="KEGG" id="cgz:M787_001165"/>
<dbReference type="OrthoDB" id="9794568at2"/>
<evidence type="ECO:0000256" key="3">
    <source>
        <dbReference type="ARBA" id="ARBA00023004"/>
    </source>
</evidence>
<dbReference type="PANTHER" id="PTHR42988">
    <property type="entry name" value="PHOSPHOHYDROLASE"/>
    <property type="match status" value="1"/>
</dbReference>
<dbReference type="InterPro" id="IPR004843">
    <property type="entry name" value="Calcineurin-like_PHP"/>
</dbReference>
<keyword evidence="2" id="KW-0378">Hydrolase</keyword>
<dbReference type="Gene3D" id="3.60.21.10">
    <property type="match status" value="1"/>
</dbReference>
<dbReference type="GeneID" id="81477912"/>